<sequence length="610" mass="66327">MYEVLQDPMILPHGASKGTSRVNEALAALESPSSPGVVVPMDTSTPIDAPAPVAGAIPADAAPLTEHRTGLWALLEPLAEKIQDIANSDLVSALSEARAPGLNMALERAALQQFVLARAAATSNEVETNRLKRKVTTLQTALKDSDERALRLEEEVLVERRARVEANEALRLARQASNALRTSAQEAEAESLVLRAEVEKLRLAAATLSTQLVELQGSLKLAMAQKNSLMLQVVEVSATAAELETAEKKNASVEERTLDALQGTLEYFGTKCPSSSAAANESLDRKLKRIQVAVLLMMNSGVRYGEISGQCARIGVLCHLEALQIPIALVGGSTPGSFASEDLLHPSTNVASAWEVFRSTWKTDHKAAAKAWIDEARRQKQAQTRPPLLASPALAPPAPPTDPQVLSCSSEPDFEILDFDEGLRKEWASLESLSPYCRSHFSVPRGDKGEVTLEVFQEVLAYIKEEEKEKAYSSSEHMDWSDSEYQADDPAAADSKILLTWAELQEEQKKLRASKNKRSARTKRTTPVASSSEGQSSRRDPNKQVPRIRRLATFGSFTDTSRLEAGNLFFLKSLDSSMDPNKPEPGIRRLAAKPSNPWFVGCCSGLGKDA</sequence>
<evidence type="ECO:0000256" key="1">
    <source>
        <dbReference type="SAM" id="Coils"/>
    </source>
</evidence>
<evidence type="ECO:0000313" key="4">
    <source>
        <dbReference type="Proteomes" id="UP000729402"/>
    </source>
</evidence>
<reference evidence="3" key="2">
    <citation type="submission" date="2021-02" db="EMBL/GenBank/DDBJ databases">
        <authorList>
            <person name="Kimball J.A."/>
            <person name="Haas M.W."/>
            <person name="Macchietto M."/>
            <person name="Kono T."/>
            <person name="Duquette J."/>
            <person name="Shao M."/>
        </authorList>
    </citation>
    <scope>NUCLEOTIDE SEQUENCE</scope>
    <source>
        <tissue evidence="3">Fresh leaf tissue</tissue>
    </source>
</reference>
<feature type="compositionally biased region" description="Basic residues" evidence="2">
    <location>
        <begin position="511"/>
        <end position="524"/>
    </location>
</feature>
<feature type="region of interest" description="Disordered" evidence="2">
    <location>
        <begin position="510"/>
        <end position="547"/>
    </location>
</feature>
<dbReference type="Proteomes" id="UP000729402">
    <property type="component" value="Unassembled WGS sequence"/>
</dbReference>
<keyword evidence="4" id="KW-1185">Reference proteome</keyword>
<feature type="region of interest" description="Disordered" evidence="2">
    <location>
        <begin position="383"/>
        <end position="406"/>
    </location>
</feature>
<dbReference type="AlphaFoldDB" id="A0A8J5X0D8"/>
<gene>
    <name evidence="3" type="ORF">GUJ93_ZPchr0013g35182</name>
</gene>
<protein>
    <submittedName>
        <fullName evidence="3">Uncharacterized protein</fullName>
    </submittedName>
</protein>
<accession>A0A8J5X0D8</accession>
<reference evidence="3" key="1">
    <citation type="journal article" date="2021" name="bioRxiv">
        <title>Whole Genome Assembly and Annotation of Northern Wild Rice, Zizania palustris L., Supports a Whole Genome Duplication in the Zizania Genus.</title>
        <authorList>
            <person name="Haas M."/>
            <person name="Kono T."/>
            <person name="Macchietto M."/>
            <person name="Millas R."/>
            <person name="McGilp L."/>
            <person name="Shao M."/>
            <person name="Duquette J."/>
            <person name="Hirsch C.N."/>
            <person name="Kimball J."/>
        </authorList>
    </citation>
    <scope>NUCLEOTIDE SEQUENCE</scope>
    <source>
        <tissue evidence="3">Fresh leaf tissue</tissue>
    </source>
</reference>
<feature type="compositionally biased region" description="Polar residues" evidence="2">
    <location>
        <begin position="525"/>
        <end position="535"/>
    </location>
</feature>
<proteinExistence type="predicted"/>
<organism evidence="3 4">
    <name type="scientific">Zizania palustris</name>
    <name type="common">Northern wild rice</name>
    <dbReference type="NCBI Taxonomy" id="103762"/>
    <lineage>
        <taxon>Eukaryota</taxon>
        <taxon>Viridiplantae</taxon>
        <taxon>Streptophyta</taxon>
        <taxon>Embryophyta</taxon>
        <taxon>Tracheophyta</taxon>
        <taxon>Spermatophyta</taxon>
        <taxon>Magnoliopsida</taxon>
        <taxon>Liliopsida</taxon>
        <taxon>Poales</taxon>
        <taxon>Poaceae</taxon>
        <taxon>BOP clade</taxon>
        <taxon>Oryzoideae</taxon>
        <taxon>Oryzeae</taxon>
        <taxon>Zizaniinae</taxon>
        <taxon>Zizania</taxon>
    </lineage>
</organism>
<evidence type="ECO:0000256" key="2">
    <source>
        <dbReference type="SAM" id="MobiDB-lite"/>
    </source>
</evidence>
<dbReference type="EMBL" id="JAAALK010000079">
    <property type="protein sequence ID" value="KAG8100808.1"/>
    <property type="molecule type" value="Genomic_DNA"/>
</dbReference>
<comment type="caution">
    <text evidence="3">The sequence shown here is derived from an EMBL/GenBank/DDBJ whole genome shotgun (WGS) entry which is preliminary data.</text>
</comment>
<feature type="coiled-coil region" evidence="1">
    <location>
        <begin position="135"/>
        <end position="204"/>
    </location>
</feature>
<keyword evidence="1" id="KW-0175">Coiled coil</keyword>
<evidence type="ECO:0000313" key="3">
    <source>
        <dbReference type="EMBL" id="KAG8100808.1"/>
    </source>
</evidence>
<name>A0A8J5X0D8_ZIZPA</name>